<evidence type="ECO:0000256" key="3">
    <source>
        <dbReference type="ARBA" id="ARBA00008184"/>
    </source>
</evidence>
<gene>
    <name evidence="8" type="primary">ung</name>
    <name evidence="12" type="ordered locus">Olsu_1340</name>
</gene>
<dbReference type="PANTHER" id="PTHR11264">
    <property type="entry name" value="URACIL-DNA GLYCOSYLASE"/>
    <property type="match status" value="1"/>
</dbReference>
<dbReference type="GO" id="GO:0005737">
    <property type="term" value="C:cytoplasm"/>
    <property type="evidence" value="ECO:0007669"/>
    <property type="project" value="UniProtKB-SubCell"/>
</dbReference>
<evidence type="ECO:0000256" key="1">
    <source>
        <dbReference type="ARBA" id="ARBA00001400"/>
    </source>
</evidence>
<evidence type="ECO:0000256" key="4">
    <source>
        <dbReference type="ARBA" id="ARBA00012030"/>
    </source>
</evidence>
<dbReference type="Pfam" id="PF03167">
    <property type="entry name" value="UDG"/>
    <property type="match status" value="1"/>
</dbReference>
<feature type="active site" description="Proton acceptor" evidence="8 9">
    <location>
        <position position="91"/>
    </location>
</feature>
<keyword evidence="13" id="KW-1185">Reference proteome</keyword>
<accession>E1QWE2</accession>
<keyword evidence="12" id="KW-0326">Glycosidase</keyword>
<dbReference type="HAMAP" id="MF_00148">
    <property type="entry name" value="UDG"/>
    <property type="match status" value="1"/>
</dbReference>
<dbReference type="GeneID" id="78512748"/>
<dbReference type="InterPro" id="IPR005122">
    <property type="entry name" value="Uracil-DNA_glycosylase-like"/>
</dbReference>
<evidence type="ECO:0000256" key="8">
    <source>
        <dbReference type="HAMAP-Rule" id="MF_00148"/>
    </source>
</evidence>
<name>E1QWE2_OLSUV</name>
<dbReference type="EMBL" id="CP002106">
    <property type="protein sequence ID" value="ADK68445.1"/>
    <property type="molecule type" value="Genomic_DNA"/>
</dbReference>
<dbReference type="KEGG" id="ols:Olsu_1340"/>
<dbReference type="CDD" id="cd10027">
    <property type="entry name" value="UDG-F1-like"/>
    <property type="match status" value="1"/>
</dbReference>
<dbReference type="EC" id="3.2.2.27" evidence="4 8"/>
<dbReference type="SUPFAM" id="SSF52141">
    <property type="entry name" value="Uracil-DNA glycosylase-like"/>
    <property type="match status" value="1"/>
</dbReference>
<evidence type="ECO:0000256" key="10">
    <source>
        <dbReference type="RuleBase" id="RU003780"/>
    </source>
</evidence>
<dbReference type="SMART" id="SM00986">
    <property type="entry name" value="UDG"/>
    <property type="match status" value="1"/>
</dbReference>
<dbReference type="AlphaFoldDB" id="E1QWE2"/>
<keyword evidence="5 8" id="KW-0227">DNA damage</keyword>
<protein>
    <recommendedName>
        <fullName evidence="4 8">Uracil-DNA glycosylase</fullName>
        <shortName evidence="8">UDG</shortName>
        <ecNumber evidence="4 8">3.2.2.27</ecNumber>
    </recommendedName>
</protein>
<dbReference type="HOGENOM" id="CLU_032162_3_1_11"/>
<keyword evidence="7 8" id="KW-0234">DNA repair</keyword>
<evidence type="ECO:0000256" key="6">
    <source>
        <dbReference type="ARBA" id="ARBA00022801"/>
    </source>
</evidence>
<proteinExistence type="inferred from homology"/>
<dbReference type="NCBIfam" id="NF003592">
    <property type="entry name" value="PRK05254.1-5"/>
    <property type="match status" value="1"/>
</dbReference>
<dbReference type="InterPro" id="IPR002043">
    <property type="entry name" value="UDG_fam1"/>
</dbReference>
<dbReference type="InterPro" id="IPR018085">
    <property type="entry name" value="Ura-DNA_Glyclase_AS"/>
</dbReference>
<dbReference type="PATRIC" id="fig|633147.7.peg.186"/>
<comment type="catalytic activity">
    <reaction evidence="1 8 10">
        <text>Hydrolyzes single-stranded DNA or mismatched double-stranded DNA and polynucleotides, releasing free uracil.</text>
        <dbReference type="EC" id="3.2.2.27"/>
    </reaction>
</comment>
<reference evidence="12 13" key="1">
    <citation type="journal article" date="2010" name="Stand. Genomic Sci.">
        <title>Complete genome sequence of Olsenella uli type strain (VPI D76D-27C).</title>
        <authorList>
            <person name="Goker M."/>
            <person name="Held B."/>
            <person name="Lucas S."/>
            <person name="Nolan M."/>
            <person name="Yasawong M."/>
            <person name="Glavina Del Rio T."/>
            <person name="Tice H."/>
            <person name="Cheng J.F."/>
            <person name="Bruce D."/>
            <person name="Detter J.C."/>
            <person name="Tapia R."/>
            <person name="Han C."/>
            <person name="Goodwin L."/>
            <person name="Pitluck S."/>
            <person name="Liolios K."/>
            <person name="Ivanova N."/>
            <person name="Mavromatis K."/>
            <person name="Mikhailova N."/>
            <person name="Pati A."/>
            <person name="Chen A."/>
            <person name="Palaniappan K."/>
            <person name="Land M."/>
            <person name="Hauser L."/>
            <person name="Chang Y.J."/>
            <person name="Jeffries C.D."/>
            <person name="Rohde M."/>
            <person name="Sikorski J."/>
            <person name="Pukall R."/>
            <person name="Woyke T."/>
            <person name="Bristow J."/>
            <person name="Eisen J.A."/>
            <person name="Markowitz V."/>
            <person name="Hugenholtz P."/>
            <person name="Kyrpides N.C."/>
            <person name="Klenk H.P."/>
            <person name="Lapidus A."/>
        </authorList>
    </citation>
    <scope>NUCLEOTIDE SEQUENCE [LARGE SCALE GENOMIC DNA]</scope>
    <source>
        <strain evidence="13">ATCC 49627 / DSM 7084 / CIP 109912 / JCM 12494 / NCIMB 702895 / VPI D76D-27C</strain>
    </source>
</reference>
<dbReference type="RefSeq" id="WP_013252197.1">
    <property type="nucleotide sequence ID" value="NC_014363.1"/>
</dbReference>
<dbReference type="Gene3D" id="3.40.470.10">
    <property type="entry name" value="Uracil-DNA glycosylase-like domain"/>
    <property type="match status" value="1"/>
</dbReference>
<sequence length="261" mass="28117">MDLLFGTDPLPDGSPLPNTGSLLSISPRLADDHLDAWLDLLPPETIERMERIDKSPELADGTSFLPPREDVLNALRLTDPDAVRVIILGQDPYHEPGQAMGLAFSVRAGTTYPPSLRNILKELRADLGHEARGGDLTPWARQGVLLLNTVLTVPCGKANGHARLGWLDVTSAILDCALTRTSRLGHHVVLLCWGKQALAYAQGSPAATLPSTHIVASTHPSPLSARRGTRDLPAFMGSRPFSTTNAILADHGEEPVDWCTV</sequence>
<evidence type="ECO:0000256" key="7">
    <source>
        <dbReference type="ARBA" id="ARBA00023204"/>
    </source>
</evidence>
<dbReference type="PROSITE" id="PS00130">
    <property type="entry name" value="U_DNA_GLYCOSYLASE"/>
    <property type="match status" value="1"/>
</dbReference>
<dbReference type="NCBIfam" id="NF003588">
    <property type="entry name" value="PRK05254.1-1"/>
    <property type="match status" value="1"/>
</dbReference>
<comment type="subcellular location">
    <subcellularLocation>
        <location evidence="8">Cytoplasm</location>
    </subcellularLocation>
</comment>
<comment type="function">
    <text evidence="2 8 10">Excises uracil residues from the DNA which can arise as a result of misincorporation of dUMP residues by DNA polymerase or due to deamination of cytosine.</text>
</comment>
<dbReference type="GO" id="GO:0097510">
    <property type="term" value="P:base-excision repair, AP site formation via deaminated base removal"/>
    <property type="evidence" value="ECO:0007669"/>
    <property type="project" value="TreeGrafter"/>
</dbReference>
<organism evidence="12 13">
    <name type="scientific">Olsenella uli (strain ATCC 49627 / DSM 7084 / CCUG 31166 / CIP 109912 / JCM 12494 / LMG 11480 / NCIMB 702895 / VPI D76D-27C)</name>
    <name type="common">Lactobacillus uli</name>
    <dbReference type="NCBI Taxonomy" id="633147"/>
    <lineage>
        <taxon>Bacteria</taxon>
        <taxon>Bacillati</taxon>
        <taxon>Actinomycetota</taxon>
        <taxon>Coriobacteriia</taxon>
        <taxon>Coriobacteriales</taxon>
        <taxon>Atopobiaceae</taxon>
        <taxon>Olsenella</taxon>
    </lineage>
</organism>
<dbReference type="NCBIfam" id="TIGR00628">
    <property type="entry name" value="ung"/>
    <property type="match status" value="1"/>
</dbReference>
<evidence type="ECO:0000256" key="2">
    <source>
        <dbReference type="ARBA" id="ARBA00002631"/>
    </source>
</evidence>
<feature type="domain" description="Uracil-DNA glycosylase-like" evidence="11">
    <location>
        <begin position="76"/>
        <end position="248"/>
    </location>
</feature>
<comment type="similarity">
    <text evidence="3 8 10">Belongs to the uracil-DNA glycosylase (UDG) superfamily. UNG family.</text>
</comment>
<dbReference type="OrthoDB" id="9804372at2"/>
<keyword evidence="8" id="KW-0963">Cytoplasm</keyword>
<evidence type="ECO:0000256" key="9">
    <source>
        <dbReference type="PROSITE-ProRule" id="PRU10072"/>
    </source>
</evidence>
<evidence type="ECO:0000256" key="5">
    <source>
        <dbReference type="ARBA" id="ARBA00022763"/>
    </source>
</evidence>
<dbReference type="STRING" id="633147.Olsu_1340"/>
<evidence type="ECO:0000313" key="12">
    <source>
        <dbReference type="EMBL" id="ADK68445.1"/>
    </source>
</evidence>
<dbReference type="eggNOG" id="COG0692">
    <property type="taxonomic scope" value="Bacteria"/>
</dbReference>
<dbReference type="SMART" id="SM00987">
    <property type="entry name" value="UreE_C"/>
    <property type="match status" value="1"/>
</dbReference>
<evidence type="ECO:0000313" key="13">
    <source>
        <dbReference type="Proteomes" id="UP000000333"/>
    </source>
</evidence>
<dbReference type="Proteomes" id="UP000000333">
    <property type="component" value="Chromosome"/>
</dbReference>
<dbReference type="PANTHER" id="PTHR11264:SF0">
    <property type="entry name" value="URACIL-DNA GLYCOSYLASE"/>
    <property type="match status" value="1"/>
</dbReference>
<dbReference type="InterPro" id="IPR036895">
    <property type="entry name" value="Uracil-DNA_glycosylase-like_sf"/>
</dbReference>
<dbReference type="GO" id="GO:0004844">
    <property type="term" value="F:uracil DNA N-glycosylase activity"/>
    <property type="evidence" value="ECO:0007669"/>
    <property type="project" value="UniProtKB-UniRule"/>
</dbReference>
<evidence type="ECO:0000259" key="11">
    <source>
        <dbReference type="SMART" id="SM00986"/>
    </source>
</evidence>
<keyword evidence="6 8" id="KW-0378">Hydrolase</keyword>